<evidence type="ECO:0000313" key="1">
    <source>
        <dbReference type="EMBL" id="MPC86556.1"/>
    </source>
</evidence>
<gene>
    <name evidence="1" type="primary">Ddc</name>
    <name evidence="1" type="ORF">E2C01_081387</name>
</gene>
<dbReference type="Proteomes" id="UP000324222">
    <property type="component" value="Unassembled WGS sequence"/>
</dbReference>
<dbReference type="InterPro" id="IPR015422">
    <property type="entry name" value="PyrdxlP-dep_Trfase_small"/>
</dbReference>
<organism evidence="1 2">
    <name type="scientific">Portunus trituberculatus</name>
    <name type="common">Swimming crab</name>
    <name type="synonym">Neptunus trituberculatus</name>
    <dbReference type="NCBI Taxonomy" id="210409"/>
    <lineage>
        <taxon>Eukaryota</taxon>
        <taxon>Metazoa</taxon>
        <taxon>Ecdysozoa</taxon>
        <taxon>Arthropoda</taxon>
        <taxon>Crustacea</taxon>
        <taxon>Multicrustacea</taxon>
        <taxon>Malacostraca</taxon>
        <taxon>Eumalacostraca</taxon>
        <taxon>Eucarida</taxon>
        <taxon>Decapoda</taxon>
        <taxon>Pleocyemata</taxon>
        <taxon>Brachyura</taxon>
        <taxon>Eubrachyura</taxon>
        <taxon>Portunoidea</taxon>
        <taxon>Portunidae</taxon>
        <taxon>Portuninae</taxon>
        <taxon>Portunus</taxon>
    </lineage>
</organism>
<dbReference type="OrthoDB" id="639767at2759"/>
<dbReference type="Gene3D" id="3.90.1150.10">
    <property type="entry name" value="Aspartate Aminotransferase, domain 1"/>
    <property type="match status" value="1"/>
</dbReference>
<evidence type="ECO:0000313" key="2">
    <source>
        <dbReference type="Proteomes" id="UP000324222"/>
    </source>
</evidence>
<reference evidence="1 2" key="1">
    <citation type="submission" date="2019-05" db="EMBL/GenBank/DDBJ databases">
        <title>Another draft genome of Portunus trituberculatus and its Hox gene families provides insights of decapod evolution.</title>
        <authorList>
            <person name="Jeong J.-H."/>
            <person name="Song I."/>
            <person name="Kim S."/>
            <person name="Choi T."/>
            <person name="Kim D."/>
            <person name="Ryu S."/>
            <person name="Kim W."/>
        </authorList>
    </citation>
    <scope>NUCLEOTIDE SEQUENCE [LARGE SCALE GENOMIC DNA]</scope>
    <source>
        <tissue evidence="1">Muscle</tissue>
    </source>
</reference>
<protein>
    <submittedName>
        <fullName evidence="1">Aromatic-L-amino-acid decarboxylase</fullName>
    </submittedName>
</protein>
<accession>A0A5B7IY31</accession>
<dbReference type="AlphaFoldDB" id="A0A5B7IY31"/>
<dbReference type="EMBL" id="VSRR010071845">
    <property type="protein sequence ID" value="MPC86556.1"/>
    <property type="molecule type" value="Genomic_DNA"/>
</dbReference>
<proteinExistence type="predicted"/>
<comment type="caution">
    <text evidence="1">The sequence shown here is derived from an EMBL/GenBank/DDBJ whole genome shotgun (WGS) entry which is preliminary data.</text>
</comment>
<keyword evidence="2" id="KW-1185">Reference proteome</keyword>
<name>A0A5B7IY31_PORTR</name>
<sequence>MVPAKHQDMFYLRFAVCSRLTEERDVVLAWREVAKQADTVMK</sequence>